<dbReference type="Pfam" id="PF11350">
    <property type="entry name" value="DUF3152"/>
    <property type="match status" value="1"/>
</dbReference>
<dbReference type="RefSeq" id="WP_397405421.1">
    <property type="nucleotide sequence ID" value="NZ_JBIRYI010000008.1"/>
</dbReference>
<gene>
    <name evidence="3" type="ORF">ACH47X_15060</name>
</gene>
<proteinExistence type="predicted"/>
<evidence type="ECO:0000256" key="1">
    <source>
        <dbReference type="SAM" id="MobiDB-lite"/>
    </source>
</evidence>
<feature type="region of interest" description="Disordered" evidence="1">
    <location>
        <begin position="65"/>
        <end position="121"/>
    </location>
</feature>
<dbReference type="SUPFAM" id="SSF55486">
    <property type="entry name" value="Metalloproteases ('zincins'), catalytic domain"/>
    <property type="match status" value="1"/>
</dbReference>
<dbReference type="Proteomes" id="UP001611580">
    <property type="component" value="Unassembled WGS sequence"/>
</dbReference>
<accession>A0ABW7XL56</accession>
<keyword evidence="4" id="KW-1185">Reference proteome</keyword>
<feature type="domain" description="DUF3152" evidence="2">
    <location>
        <begin position="137"/>
        <end position="285"/>
    </location>
</feature>
<comment type="caution">
    <text evidence="3">The sequence shown here is derived from an EMBL/GenBank/DDBJ whole genome shotgun (WGS) entry which is preliminary data.</text>
</comment>
<reference evidence="3 4" key="1">
    <citation type="submission" date="2024-10" db="EMBL/GenBank/DDBJ databases">
        <title>The Natural Products Discovery Center: Release of the First 8490 Sequenced Strains for Exploring Actinobacteria Biosynthetic Diversity.</title>
        <authorList>
            <person name="Kalkreuter E."/>
            <person name="Kautsar S.A."/>
            <person name="Yang D."/>
            <person name="Bader C.D."/>
            <person name="Teijaro C.N."/>
            <person name="Fluegel L."/>
            <person name="Davis C.M."/>
            <person name="Simpson J.R."/>
            <person name="Lauterbach L."/>
            <person name="Steele A.D."/>
            <person name="Gui C."/>
            <person name="Meng S."/>
            <person name="Li G."/>
            <person name="Viehrig K."/>
            <person name="Ye F."/>
            <person name="Su P."/>
            <person name="Kiefer A.F."/>
            <person name="Nichols A."/>
            <person name="Cepeda A.J."/>
            <person name="Yan W."/>
            <person name="Fan B."/>
            <person name="Jiang Y."/>
            <person name="Adhikari A."/>
            <person name="Zheng C.-J."/>
            <person name="Schuster L."/>
            <person name="Cowan T.M."/>
            <person name="Smanski M.J."/>
            <person name="Chevrette M.G."/>
            <person name="De Carvalho L.P.S."/>
            <person name="Shen B."/>
        </authorList>
    </citation>
    <scope>NUCLEOTIDE SEQUENCE [LARGE SCALE GENOMIC DNA]</scope>
    <source>
        <strain evidence="3 4">NPDC019481</strain>
    </source>
</reference>
<dbReference type="EMBL" id="JBIRYI010000008">
    <property type="protein sequence ID" value="MFI2488234.1"/>
    <property type="molecule type" value="Genomic_DNA"/>
</dbReference>
<feature type="compositionally biased region" description="Low complexity" evidence="1">
    <location>
        <begin position="78"/>
        <end position="87"/>
    </location>
</feature>
<name>A0ABW7XL56_9MICO</name>
<evidence type="ECO:0000313" key="3">
    <source>
        <dbReference type="EMBL" id="MFI2488234.1"/>
    </source>
</evidence>
<sequence>MSRSTQNPRRAMVVLGVCLVAGLGGGIAATMGAEPDASAAAVAGAVEDSLGAEAADAVRDAYEAARSGDRSAPPAPVVPLEAEGAAPDVDDATRSVPSTGKADPPEPAVPEPGSGLIGTPIRVEPKLSGELAVAAGSRRAPAEGKVWRVQVAVEKGLPVDPEVFAEAVLATLNDPRGWNTADGSTFAWTETDDYDARVVLASPGTTDRLCLPLDTIGELSCGIEETAVLNFKRWATGSDAWEDVSRYRQYLVNHEVGHVIGYHHDVCRGKGERATIMVQQTRTTSGCIPEPWPAPHAGKE</sequence>
<protein>
    <submittedName>
        <fullName evidence="3">DUF3152 domain-containing protein</fullName>
    </submittedName>
</protein>
<organism evidence="3 4">
    <name type="scientific">Promicromonospora kroppenstedtii</name>
    <dbReference type="NCBI Taxonomy" id="440482"/>
    <lineage>
        <taxon>Bacteria</taxon>
        <taxon>Bacillati</taxon>
        <taxon>Actinomycetota</taxon>
        <taxon>Actinomycetes</taxon>
        <taxon>Micrococcales</taxon>
        <taxon>Promicromonosporaceae</taxon>
        <taxon>Promicromonospora</taxon>
    </lineage>
</organism>
<evidence type="ECO:0000313" key="4">
    <source>
        <dbReference type="Proteomes" id="UP001611580"/>
    </source>
</evidence>
<dbReference type="InterPro" id="IPR022603">
    <property type="entry name" value="DUF3152"/>
</dbReference>
<evidence type="ECO:0000259" key="2">
    <source>
        <dbReference type="Pfam" id="PF11350"/>
    </source>
</evidence>